<evidence type="ECO:0000259" key="2">
    <source>
        <dbReference type="Pfam" id="PF12697"/>
    </source>
</evidence>
<dbReference type="FunFam" id="3.40.50.1820:FF:000051">
    <property type="entry name" value="(S)-hydroxynitrile lyase"/>
    <property type="match status" value="2"/>
</dbReference>
<dbReference type="Pfam" id="PF00561">
    <property type="entry name" value="Abhydrolase_1"/>
    <property type="match status" value="1"/>
</dbReference>
<reference evidence="4" key="2">
    <citation type="journal article" date="2017" name="J. Anim. Genet.">
        <title>Multiple reference genome sequences of hot pepper reveal the massive evolution of plant disease resistance genes by retroduplication.</title>
        <authorList>
            <person name="Kim S."/>
            <person name="Park J."/>
            <person name="Yeom S.-I."/>
            <person name="Kim Y.-M."/>
            <person name="Seo E."/>
            <person name="Kim K.-T."/>
            <person name="Kim M.-S."/>
            <person name="Lee J.M."/>
            <person name="Cheong K."/>
            <person name="Shin H.-S."/>
            <person name="Kim S.-B."/>
            <person name="Han K."/>
            <person name="Lee J."/>
            <person name="Park M."/>
            <person name="Lee H.-A."/>
            <person name="Lee H.-Y."/>
            <person name="Lee Y."/>
            <person name="Oh S."/>
            <person name="Lee J.H."/>
            <person name="Choi E."/>
            <person name="Choi E."/>
            <person name="Lee S.E."/>
            <person name="Jeon J."/>
            <person name="Kim H."/>
            <person name="Choi G."/>
            <person name="Song H."/>
            <person name="Lee J."/>
            <person name="Lee S.-C."/>
            <person name="Kwon J.-K."/>
            <person name="Lee H.-Y."/>
            <person name="Koo N."/>
            <person name="Hong Y."/>
            <person name="Kim R.W."/>
            <person name="Kang W.-H."/>
            <person name="Huh J.H."/>
            <person name="Kang B.-C."/>
            <person name="Yang T.-J."/>
            <person name="Lee Y.-H."/>
            <person name="Bennetzen J.L."/>
            <person name="Choi D."/>
        </authorList>
    </citation>
    <scope>NUCLEOTIDE SEQUENCE [LARGE SCALE GENOMIC DNA]</scope>
    <source>
        <strain evidence="4">cv. PBC81</strain>
    </source>
</reference>
<dbReference type="Pfam" id="PF12697">
    <property type="entry name" value="Abhydrolase_6"/>
    <property type="match status" value="1"/>
</dbReference>
<dbReference type="GO" id="GO:0009696">
    <property type="term" value="P:salicylic acid metabolic process"/>
    <property type="evidence" value="ECO:0007669"/>
    <property type="project" value="TreeGrafter"/>
</dbReference>
<dbReference type="PANTHER" id="PTHR10992:SF1036">
    <property type="entry name" value="AB HYDROLASE-1 DOMAIN-CONTAINING PROTEIN"/>
    <property type="match status" value="1"/>
</dbReference>
<feature type="domain" description="AB hydrolase-1" evidence="2">
    <location>
        <begin position="395"/>
        <end position="635"/>
    </location>
</feature>
<feature type="domain" description="AB hydrolase-1" evidence="1">
    <location>
        <begin position="89"/>
        <end position="199"/>
    </location>
</feature>
<dbReference type="GO" id="GO:0080030">
    <property type="term" value="F:methyl indole-3-acetate esterase activity"/>
    <property type="evidence" value="ECO:0007669"/>
    <property type="project" value="TreeGrafter"/>
</dbReference>
<evidence type="ECO:0000313" key="3">
    <source>
        <dbReference type="EMBL" id="PHT41984.1"/>
    </source>
</evidence>
<dbReference type="InterPro" id="IPR029058">
    <property type="entry name" value="AB_hydrolase_fold"/>
</dbReference>
<dbReference type="GO" id="GO:0080031">
    <property type="term" value="F:methyl salicylate esterase activity"/>
    <property type="evidence" value="ECO:0007669"/>
    <property type="project" value="TreeGrafter"/>
</dbReference>
<dbReference type="InterPro" id="IPR000073">
    <property type="entry name" value="AB_hydrolase_1"/>
</dbReference>
<dbReference type="Gene3D" id="3.40.50.1820">
    <property type="entry name" value="alpha/beta hydrolase"/>
    <property type="match status" value="2"/>
</dbReference>
<gene>
    <name evidence="3" type="ORF">CQW23_20838</name>
</gene>
<organism evidence="3 4">
    <name type="scientific">Capsicum baccatum</name>
    <name type="common">Peruvian pepper</name>
    <dbReference type="NCBI Taxonomy" id="33114"/>
    <lineage>
        <taxon>Eukaryota</taxon>
        <taxon>Viridiplantae</taxon>
        <taxon>Streptophyta</taxon>
        <taxon>Embryophyta</taxon>
        <taxon>Tracheophyta</taxon>
        <taxon>Spermatophyta</taxon>
        <taxon>Magnoliopsida</taxon>
        <taxon>eudicotyledons</taxon>
        <taxon>Gunneridae</taxon>
        <taxon>Pentapetalae</taxon>
        <taxon>asterids</taxon>
        <taxon>lamiids</taxon>
        <taxon>Solanales</taxon>
        <taxon>Solanaceae</taxon>
        <taxon>Solanoideae</taxon>
        <taxon>Capsiceae</taxon>
        <taxon>Capsicum</taxon>
    </lineage>
</organism>
<dbReference type="GO" id="GO:0080032">
    <property type="term" value="F:methyl jasmonate esterase activity"/>
    <property type="evidence" value="ECO:0007669"/>
    <property type="project" value="TreeGrafter"/>
</dbReference>
<reference evidence="3 4" key="1">
    <citation type="journal article" date="2017" name="Genome Biol.">
        <title>New reference genome sequences of hot pepper reveal the massive evolution of plant disease-resistance genes by retroduplication.</title>
        <authorList>
            <person name="Kim S."/>
            <person name="Park J."/>
            <person name="Yeom S.I."/>
            <person name="Kim Y.M."/>
            <person name="Seo E."/>
            <person name="Kim K.T."/>
            <person name="Kim M.S."/>
            <person name="Lee J.M."/>
            <person name="Cheong K."/>
            <person name="Shin H.S."/>
            <person name="Kim S.B."/>
            <person name="Han K."/>
            <person name="Lee J."/>
            <person name="Park M."/>
            <person name="Lee H.A."/>
            <person name="Lee H.Y."/>
            <person name="Lee Y."/>
            <person name="Oh S."/>
            <person name="Lee J.H."/>
            <person name="Choi E."/>
            <person name="Choi E."/>
            <person name="Lee S.E."/>
            <person name="Jeon J."/>
            <person name="Kim H."/>
            <person name="Choi G."/>
            <person name="Song H."/>
            <person name="Lee J."/>
            <person name="Lee S.C."/>
            <person name="Kwon J.K."/>
            <person name="Lee H.Y."/>
            <person name="Koo N."/>
            <person name="Hong Y."/>
            <person name="Kim R.W."/>
            <person name="Kang W.H."/>
            <person name="Huh J.H."/>
            <person name="Kang B.C."/>
            <person name="Yang T.J."/>
            <person name="Lee Y.H."/>
            <person name="Bennetzen J.L."/>
            <person name="Choi D."/>
        </authorList>
    </citation>
    <scope>NUCLEOTIDE SEQUENCE [LARGE SCALE GENOMIC DNA]</scope>
    <source>
        <strain evidence="4">cv. PBC81</strain>
    </source>
</reference>
<dbReference type="Proteomes" id="UP000224567">
    <property type="component" value="Unassembled WGS sequence"/>
</dbReference>
<dbReference type="AlphaFoldDB" id="A0A2G2W9S5"/>
<sequence>MALVNVEIENSTPQRIYATSHSLKLQSGAFGRLYHLSVKDLGTAIRFLFLRRVNRLVVLRQLMTTISAAIVTSAAIADAILSGPKAVKHFVLIHTGCHGAWCWYKIVELMKSSGHNVTALDLGASVTNAKQALDVASFSDYLSPLMEFMASLPADEKIVLVGHSFAGLSISKAMETFPEKISAAAFVAALMPGPTFSAANVYTETCGAVIPELDNRVTYDNGPENPPTTLVLGPKFLATNLYHLSPIEDLTMATKLVRPLYLYPAEEISKEMVLSRKKYGSVRRVYIIAAESKGCSAAIVSSPAIVGTRMSSQIKRTKLKYISGLNSFGGQKTNNHVASLGLPMCSLKTPSHEAKGGALSSNYNAAPLRFSNQVSREKFLKKYVILSGPKAKKHFVLVHTGCHGSWSWYKIIELVKSSGHYVTALDLGASGTNAKQALEIPTFSDYVSPLMKFMASLPADKKVVLVGHSFGGLAISKAMETFPEKISAAVFVTALMPSPTLNATIVYTESCDAVLPELDNRVTYDNGSANPPTTLVLGPKFMATNLYHLSPIKDLTMAAKLVCPLYLYPVEDISKEIVLSKKRYGSIRRVFIVAAESKAFKKEFQRWMIENNPPDEVEKISGADHMVMMSRPQQLFNSLLRIANSYV</sequence>
<dbReference type="OrthoDB" id="408373at2759"/>
<accession>A0A2G2W9S5</accession>
<dbReference type="GO" id="GO:0009694">
    <property type="term" value="P:jasmonic acid metabolic process"/>
    <property type="evidence" value="ECO:0007669"/>
    <property type="project" value="TreeGrafter"/>
</dbReference>
<dbReference type="EMBL" id="MLFT02000008">
    <property type="protein sequence ID" value="PHT41984.1"/>
    <property type="molecule type" value="Genomic_DNA"/>
</dbReference>
<protein>
    <recommendedName>
        <fullName evidence="1 2">AB hydrolase-1 domain-containing protein</fullName>
    </recommendedName>
</protein>
<evidence type="ECO:0000313" key="4">
    <source>
        <dbReference type="Proteomes" id="UP000224567"/>
    </source>
</evidence>
<dbReference type="InterPro" id="IPR045889">
    <property type="entry name" value="MES/HNL"/>
</dbReference>
<dbReference type="PANTHER" id="PTHR10992">
    <property type="entry name" value="METHYLESTERASE FAMILY MEMBER"/>
    <property type="match status" value="1"/>
</dbReference>
<evidence type="ECO:0000259" key="1">
    <source>
        <dbReference type="Pfam" id="PF00561"/>
    </source>
</evidence>
<dbReference type="SUPFAM" id="SSF53474">
    <property type="entry name" value="alpha/beta-Hydrolases"/>
    <property type="match status" value="2"/>
</dbReference>
<comment type="caution">
    <text evidence="3">The sequence shown here is derived from an EMBL/GenBank/DDBJ whole genome shotgun (WGS) entry which is preliminary data.</text>
</comment>
<keyword evidence="4" id="KW-1185">Reference proteome</keyword>
<proteinExistence type="predicted"/>
<name>A0A2G2W9S5_CAPBA</name>